<dbReference type="Proteomes" id="UP000313359">
    <property type="component" value="Unassembled WGS sequence"/>
</dbReference>
<reference evidence="2" key="1">
    <citation type="journal article" date="2018" name="Genome Biol. Evol.">
        <title>Genomics and development of Lentinus tigrinus, a white-rot wood-decaying mushroom with dimorphic fruiting bodies.</title>
        <authorList>
            <person name="Wu B."/>
            <person name="Xu Z."/>
            <person name="Knudson A."/>
            <person name="Carlson A."/>
            <person name="Chen N."/>
            <person name="Kovaka S."/>
            <person name="LaButti K."/>
            <person name="Lipzen A."/>
            <person name="Pennachio C."/>
            <person name="Riley R."/>
            <person name="Schakwitz W."/>
            <person name="Umezawa K."/>
            <person name="Ohm R.A."/>
            <person name="Grigoriev I.V."/>
            <person name="Nagy L.G."/>
            <person name="Gibbons J."/>
            <person name="Hibbett D."/>
        </authorList>
    </citation>
    <scope>NUCLEOTIDE SEQUENCE [LARGE SCALE GENOMIC DNA]</scope>
    <source>
        <strain evidence="2">ALCF2SS1-6</strain>
    </source>
</reference>
<feature type="transmembrane region" description="Helical" evidence="1">
    <location>
        <begin position="6"/>
        <end position="30"/>
    </location>
</feature>
<evidence type="ECO:0000313" key="2">
    <source>
        <dbReference type="EMBL" id="RPD58199.1"/>
    </source>
</evidence>
<name>A0A5C2S5C1_9APHY</name>
<gene>
    <name evidence="2" type="ORF">L227DRAFT_577246</name>
</gene>
<proteinExistence type="predicted"/>
<dbReference type="AlphaFoldDB" id="A0A5C2S5C1"/>
<accession>A0A5C2S5C1</accession>
<protein>
    <submittedName>
        <fullName evidence="2">Uncharacterized protein</fullName>
    </submittedName>
</protein>
<keyword evidence="1" id="KW-0472">Membrane</keyword>
<sequence>MNGWLPTFLVAIFCIIGIPLLLTPLISLLWRYALNQREDALLLAEAAQTNTLADTADWPPMATVYTGGEMPELRDPSKGGGNDSDGVDDVRLMDWAKIMPVSCRLTYPPGHSKTPALVTYESPFPVRGERQRRWLAEFRSRLESGLPASASSLELQRLDPLHESVAAHPDALRVTVLIRMPCSHVKARTHNDGRVERLPDMEFGVVDCSLSSLSGSSWRDGNGQAREAT</sequence>
<evidence type="ECO:0000256" key="1">
    <source>
        <dbReference type="SAM" id="Phobius"/>
    </source>
</evidence>
<keyword evidence="1" id="KW-0812">Transmembrane</keyword>
<organism evidence="2 3">
    <name type="scientific">Lentinus tigrinus ALCF2SS1-6</name>
    <dbReference type="NCBI Taxonomy" id="1328759"/>
    <lineage>
        <taxon>Eukaryota</taxon>
        <taxon>Fungi</taxon>
        <taxon>Dikarya</taxon>
        <taxon>Basidiomycota</taxon>
        <taxon>Agaricomycotina</taxon>
        <taxon>Agaricomycetes</taxon>
        <taxon>Polyporales</taxon>
        <taxon>Polyporaceae</taxon>
        <taxon>Lentinus</taxon>
    </lineage>
</organism>
<keyword evidence="3" id="KW-1185">Reference proteome</keyword>
<evidence type="ECO:0000313" key="3">
    <source>
        <dbReference type="Proteomes" id="UP000313359"/>
    </source>
</evidence>
<dbReference type="EMBL" id="ML122276">
    <property type="protein sequence ID" value="RPD58199.1"/>
    <property type="molecule type" value="Genomic_DNA"/>
</dbReference>
<keyword evidence="1" id="KW-1133">Transmembrane helix</keyword>